<dbReference type="GO" id="GO:0016787">
    <property type="term" value="F:hydrolase activity"/>
    <property type="evidence" value="ECO:0007669"/>
    <property type="project" value="InterPro"/>
</dbReference>
<dbReference type="Proteomes" id="UP000307943">
    <property type="component" value="Unassembled WGS sequence"/>
</dbReference>
<dbReference type="SUPFAM" id="SSF56300">
    <property type="entry name" value="Metallo-dependent phosphatases"/>
    <property type="match status" value="1"/>
</dbReference>
<reference evidence="2 3" key="1">
    <citation type="submission" date="2019-05" db="EMBL/GenBank/DDBJ databases">
        <title>We sequenced the genome of Paenibacillus hemerocallicola KCTC 33185 for further insight into its adaptation and study the phylogeny of Paenibacillus.</title>
        <authorList>
            <person name="Narsing Rao M.P."/>
        </authorList>
    </citation>
    <scope>NUCLEOTIDE SEQUENCE [LARGE SCALE GENOMIC DNA]</scope>
    <source>
        <strain evidence="2 3">KCTC 33185</strain>
    </source>
</reference>
<name>A0A5C4TG14_9BACL</name>
<dbReference type="InterPro" id="IPR004843">
    <property type="entry name" value="Calcineurin-like_PHP"/>
</dbReference>
<dbReference type="RefSeq" id="WP_139600794.1">
    <property type="nucleotide sequence ID" value="NZ_VDCQ01000004.1"/>
</dbReference>
<organism evidence="2 3">
    <name type="scientific">Paenibacillus hemerocallicola</name>
    <dbReference type="NCBI Taxonomy" id="1172614"/>
    <lineage>
        <taxon>Bacteria</taxon>
        <taxon>Bacillati</taxon>
        <taxon>Bacillota</taxon>
        <taxon>Bacilli</taxon>
        <taxon>Bacillales</taxon>
        <taxon>Paenibacillaceae</taxon>
        <taxon>Paenibacillus</taxon>
    </lineage>
</organism>
<dbReference type="EMBL" id="VDCQ01000004">
    <property type="protein sequence ID" value="TNJ67507.1"/>
    <property type="molecule type" value="Genomic_DNA"/>
</dbReference>
<protein>
    <recommendedName>
        <fullName evidence="1">Calcineurin-like phosphoesterase domain-containing protein</fullName>
    </recommendedName>
</protein>
<dbReference type="Gene3D" id="3.60.21.10">
    <property type="match status" value="1"/>
</dbReference>
<sequence length="367" mass="41190">MEQKANTSVSESAGLPDYLAAEAEEVLTRCRSVQHADTVNFVFITDIHHSAGGNQLFAVEAIKRLAGHIRLEAIVCGGDHSKNGPKAEFMESQQQLMNRLNDIGLPFFPLKGNHDDNSIYDHYRDPDRTGNVVFPEESYDLYVRRIERSVSLDPARPNGLYYCFDIPGNKVRMIVLNCIDIPYRTTDRGGLRIKGQWQYAFSNEQLRWMAHDALDMRDKPDRGEWSVVIFSHVSIGQEDVFGADHPIANEEAMWGIIAAYRNGGTYRSVPTDGDFAQSVEADYSACGPGSVAGCFFGHVHYDQVLVKDGIPLISTLNAVTNRDFEVAPERVEGTRTETAFDIVTLDVRHRMLHLTRFGAGNDRSLRY</sequence>
<dbReference type="OrthoDB" id="384721at2"/>
<accession>A0A5C4TG14</accession>
<evidence type="ECO:0000313" key="2">
    <source>
        <dbReference type="EMBL" id="TNJ67507.1"/>
    </source>
</evidence>
<keyword evidence="3" id="KW-1185">Reference proteome</keyword>
<evidence type="ECO:0000313" key="3">
    <source>
        <dbReference type="Proteomes" id="UP000307943"/>
    </source>
</evidence>
<dbReference type="AlphaFoldDB" id="A0A5C4TG14"/>
<proteinExistence type="predicted"/>
<dbReference type="Pfam" id="PF00149">
    <property type="entry name" value="Metallophos"/>
    <property type="match status" value="1"/>
</dbReference>
<feature type="domain" description="Calcineurin-like phosphoesterase" evidence="1">
    <location>
        <begin position="40"/>
        <end position="245"/>
    </location>
</feature>
<gene>
    <name evidence="2" type="ORF">FE784_03755</name>
</gene>
<dbReference type="InterPro" id="IPR029052">
    <property type="entry name" value="Metallo-depent_PP-like"/>
</dbReference>
<evidence type="ECO:0000259" key="1">
    <source>
        <dbReference type="Pfam" id="PF00149"/>
    </source>
</evidence>
<comment type="caution">
    <text evidence="2">The sequence shown here is derived from an EMBL/GenBank/DDBJ whole genome shotgun (WGS) entry which is preliminary data.</text>
</comment>